<feature type="region of interest" description="Disordered" evidence="1">
    <location>
        <begin position="1"/>
        <end position="37"/>
    </location>
</feature>
<evidence type="ECO:0000256" key="1">
    <source>
        <dbReference type="SAM" id="MobiDB-lite"/>
    </source>
</evidence>
<organism evidence="2 3">
    <name type="scientific">Clostridium omnivorum</name>
    <dbReference type="NCBI Taxonomy" id="1604902"/>
    <lineage>
        <taxon>Bacteria</taxon>
        <taxon>Bacillati</taxon>
        <taxon>Bacillota</taxon>
        <taxon>Clostridia</taxon>
        <taxon>Eubacteriales</taxon>
        <taxon>Clostridiaceae</taxon>
        <taxon>Clostridium</taxon>
    </lineage>
</organism>
<proteinExistence type="predicted"/>
<sequence>MSYNGHHKHHETDCSCSDNHKQHNHNSSDEDCSEEQRHVHEFLGSTRLAELEEDPHNHRFAGVSGEAIGEEECHVHKINTNTDFFEDHFHEVIVTTGPAIKVGRNKHIHFVYGVTTERDGHVHKFVFATLIDNPIGQ</sequence>
<dbReference type="Proteomes" id="UP001208567">
    <property type="component" value="Unassembled WGS sequence"/>
</dbReference>
<dbReference type="Pfam" id="PF12788">
    <property type="entry name" value="YmaF"/>
    <property type="match status" value="1"/>
</dbReference>
<evidence type="ECO:0008006" key="4">
    <source>
        <dbReference type="Google" id="ProtNLM"/>
    </source>
</evidence>
<reference evidence="2 3" key="1">
    <citation type="journal article" date="2024" name="Int. J. Syst. Evol. Microbiol.">
        <title>Clostridium omnivorum sp. nov., isolated from anoxic soil under the treatment of reductive soil disinfestation.</title>
        <authorList>
            <person name="Ueki A."/>
            <person name="Tonouchi A."/>
            <person name="Kaku N."/>
            <person name="Honma S."/>
            <person name="Ueki K."/>
        </authorList>
    </citation>
    <scope>NUCLEOTIDE SEQUENCE [LARGE SCALE GENOMIC DNA]</scope>
    <source>
        <strain evidence="2 3">E14</strain>
    </source>
</reference>
<keyword evidence="3" id="KW-1185">Reference proteome</keyword>
<evidence type="ECO:0000313" key="3">
    <source>
        <dbReference type="Proteomes" id="UP001208567"/>
    </source>
</evidence>
<dbReference type="InterPro" id="IPR024307">
    <property type="entry name" value="YmaF"/>
</dbReference>
<protein>
    <recommendedName>
        <fullName evidence="4">YmaF family protein</fullName>
    </recommendedName>
</protein>
<name>A0ABQ5N836_9CLOT</name>
<feature type="compositionally biased region" description="Basic and acidic residues" evidence="1">
    <location>
        <begin position="10"/>
        <end position="21"/>
    </location>
</feature>
<evidence type="ECO:0000313" key="2">
    <source>
        <dbReference type="EMBL" id="GLC31413.1"/>
    </source>
</evidence>
<dbReference type="EMBL" id="BRXR01000001">
    <property type="protein sequence ID" value="GLC31413.1"/>
    <property type="molecule type" value="Genomic_DNA"/>
</dbReference>
<accession>A0ABQ5N836</accession>
<gene>
    <name evidence="2" type="ORF">bsdE14_28230</name>
</gene>
<comment type="caution">
    <text evidence="2">The sequence shown here is derived from an EMBL/GenBank/DDBJ whole genome shotgun (WGS) entry which is preliminary data.</text>
</comment>
<dbReference type="RefSeq" id="WP_264850700.1">
    <property type="nucleotide sequence ID" value="NZ_BRXR01000001.1"/>
</dbReference>